<name>A0A1X2GKA2_9FUNG</name>
<dbReference type="OrthoDB" id="660550at2759"/>
<keyword evidence="2 3" id="KW-0064">Aspartyl protease</keyword>
<feature type="domain" description="Peptidase A1" evidence="4">
    <location>
        <begin position="17"/>
        <end position="208"/>
    </location>
</feature>
<dbReference type="Pfam" id="PF00026">
    <property type="entry name" value="Asp"/>
    <property type="match status" value="1"/>
</dbReference>
<sequence>MQEDSVRSPLTNVDIAYLIDLAIGEPPQPFTLLVDTGSSTTWVPAAGCDELCGNPQHMMNPSLSDSFNATKLLMKIKYGEGFSSGMIAQDTFTVRNTTINQVYFSVSMVNDGELTDVGADGILGLGPDILSKYDNPESLVLPTLVTSMTDQGLIAKNMFSIYFHPPAQAQAPWETRIDGDLVFGGSKCYLTSIARYKQPFFFFSLAVN</sequence>
<dbReference type="InterPro" id="IPR001461">
    <property type="entry name" value="Aspartic_peptidase_A1"/>
</dbReference>
<dbReference type="GO" id="GO:0006508">
    <property type="term" value="P:proteolysis"/>
    <property type="evidence" value="ECO:0007669"/>
    <property type="project" value="UniProtKB-KW"/>
</dbReference>
<dbReference type="EMBL" id="MCGT01000012">
    <property type="protein sequence ID" value="ORX55023.1"/>
    <property type="molecule type" value="Genomic_DNA"/>
</dbReference>
<dbReference type="InterPro" id="IPR033121">
    <property type="entry name" value="PEPTIDASE_A1"/>
</dbReference>
<dbReference type="SUPFAM" id="SSF50630">
    <property type="entry name" value="Acid proteases"/>
    <property type="match status" value="1"/>
</dbReference>
<dbReference type="InterPro" id="IPR021109">
    <property type="entry name" value="Peptidase_aspartic_dom_sf"/>
</dbReference>
<comment type="caution">
    <text evidence="5">The sequence shown here is derived from an EMBL/GenBank/DDBJ whole genome shotgun (WGS) entry which is preliminary data.</text>
</comment>
<evidence type="ECO:0000313" key="5">
    <source>
        <dbReference type="EMBL" id="ORX55023.1"/>
    </source>
</evidence>
<dbReference type="PROSITE" id="PS51767">
    <property type="entry name" value="PEPTIDASE_A1"/>
    <property type="match status" value="1"/>
</dbReference>
<dbReference type="PRINTS" id="PR00792">
    <property type="entry name" value="PEPSIN"/>
</dbReference>
<comment type="similarity">
    <text evidence="1 3">Belongs to the peptidase A1 family.</text>
</comment>
<evidence type="ECO:0000259" key="4">
    <source>
        <dbReference type="PROSITE" id="PS51767"/>
    </source>
</evidence>
<reference evidence="5 6" key="1">
    <citation type="submission" date="2016-07" db="EMBL/GenBank/DDBJ databases">
        <title>Pervasive Adenine N6-methylation of Active Genes in Fungi.</title>
        <authorList>
            <consortium name="DOE Joint Genome Institute"/>
            <person name="Mondo S.J."/>
            <person name="Dannebaum R.O."/>
            <person name="Kuo R.C."/>
            <person name="Labutti K."/>
            <person name="Haridas S."/>
            <person name="Kuo A."/>
            <person name="Salamov A."/>
            <person name="Ahrendt S.R."/>
            <person name="Lipzen A."/>
            <person name="Sullivan W."/>
            <person name="Andreopoulos W.B."/>
            <person name="Clum A."/>
            <person name="Lindquist E."/>
            <person name="Daum C."/>
            <person name="Ramamoorthy G.K."/>
            <person name="Gryganskyi A."/>
            <person name="Culley D."/>
            <person name="Magnuson J.K."/>
            <person name="James T.Y."/>
            <person name="O'Malley M.A."/>
            <person name="Stajich J.E."/>
            <person name="Spatafora J.W."/>
            <person name="Visel A."/>
            <person name="Grigoriev I.V."/>
        </authorList>
    </citation>
    <scope>NUCLEOTIDE SEQUENCE [LARGE SCALE GENOMIC DNA]</scope>
    <source>
        <strain evidence="5 6">NRRL 3301</strain>
    </source>
</reference>
<dbReference type="InterPro" id="IPR034164">
    <property type="entry name" value="Pepsin-like_dom"/>
</dbReference>
<feature type="non-terminal residue" evidence="5">
    <location>
        <position position="208"/>
    </location>
</feature>
<keyword evidence="6" id="KW-1185">Reference proteome</keyword>
<dbReference type="GO" id="GO:0004190">
    <property type="term" value="F:aspartic-type endopeptidase activity"/>
    <property type="evidence" value="ECO:0007669"/>
    <property type="project" value="UniProtKB-KW"/>
</dbReference>
<gene>
    <name evidence="5" type="ORF">DM01DRAFT_116964</name>
</gene>
<organism evidence="5 6">
    <name type="scientific">Hesseltinella vesiculosa</name>
    <dbReference type="NCBI Taxonomy" id="101127"/>
    <lineage>
        <taxon>Eukaryota</taxon>
        <taxon>Fungi</taxon>
        <taxon>Fungi incertae sedis</taxon>
        <taxon>Mucoromycota</taxon>
        <taxon>Mucoromycotina</taxon>
        <taxon>Mucoromycetes</taxon>
        <taxon>Mucorales</taxon>
        <taxon>Cunninghamellaceae</taxon>
        <taxon>Hesseltinella</taxon>
    </lineage>
</organism>
<dbReference type="AlphaFoldDB" id="A0A1X2GKA2"/>
<dbReference type="Proteomes" id="UP000242146">
    <property type="component" value="Unassembled WGS sequence"/>
</dbReference>
<keyword evidence="3 5" id="KW-0645">Protease</keyword>
<keyword evidence="3" id="KW-0378">Hydrolase</keyword>
<evidence type="ECO:0000256" key="3">
    <source>
        <dbReference type="RuleBase" id="RU000454"/>
    </source>
</evidence>
<evidence type="ECO:0000256" key="1">
    <source>
        <dbReference type="ARBA" id="ARBA00007447"/>
    </source>
</evidence>
<evidence type="ECO:0000313" key="6">
    <source>
        <dbReference type="Proteomes" id="UP000242146"/>
    </source>
</evidence>
<dbReference type="STRING" id="101127.A0A1X2GKA2"/>
<evidence type="ECO:0000256" key="2">
    <source>
        <dbReference type="ARBA" id="ARBA00022750"/>
    </source>
</evidence>
<dbReference type="PROSITE" id="PS00141">
    <property type="entry name" value="ASP_PROTEASE"/>
    <property type="match status" value="1"/>
</dbReference>
<dbReference type="PANTHER" id="PTHR47966:SF51">
    <property type="entry name" value="BETA-SITE APP-CLEAVING ENZYME, ISOFORM A-RELATED"/>
    <property type="match status" value="1"/>
</dbReference>
<protein>
    <submittedName>
        <fullName evidence="5">Acid protease</fullName>
    </submittedName>
</protein>
<dbReference type="InterPro" id="IPR001969">
    <property type="entry name" value="Aspartic_peptidase_AS"/>
</dbReference>
<accession>A0A1X2GKA2</accession>
<proteinExistence type="inferred from homology"/>
<dbReference type="PANTHER" id="PTHR47966">
    <property type="entry name" value="BETA-SITE APP-CLEAVING ENZYME, ISOFORM A-RELATED"/>
    <property type="match status" value="1"/>
</dbReference>
<dbReference type="CDD" id="cd05471">
    <property type="entry name" value="pepsin_like"/>
    <property type="match status" value="1"/>
</dbReference>
<dbReference type="Gene3D" id="2.40.70.10">
    <property type="entry name" value="Acid Proteases"/>
    <property type="match status" value="1"/>
</dbReference>